<feature type="transmembrane region" description="Helical" evidence="1">
    <location>
        <begin position="121"/>
        <end position="142"/>
    </location>
</feature>
<feature type="transmembrane region" description="Helical" evidence="1">
    <location>
        <begin position="63"/>
        <end position="85"/>
    </location>
</feature>
<feature type="transmembrane region" description="Helical" evidence="1">
    <location>
        <begin position="97"/>
        <end position="115"/>
    </location>
</feature>
<evidence type="ECO:0000313" key="2">
    <source>
        <dbReference type="EMBL" id="KAB1647784.1"/>
    </source>
</evidence>
<accession>A0A6H9WFT1</accession>
<protein>
    <submittedName>
        <fullName evidence="2">Uncharacterized protein</fullName>
    </submittedName>
</protein>
<proteinExistence type="predicted"/>
<sequence>MTGLARRLLRSTVWAPESQPEGERDYHLVAQMDLPIYDLIIIAFATLGLIYSMPATQLVWGEAVMKVVAGVMLASAIVALIGLVFRLEMLELFSKGVMVAMLITYPSALLTLALGDVGERHAIAVLACGLIIPPQGRMRYLVTKALRRRDARRAARRLVREITTAEIPINRQGAA</sequence>
<evidence type="ECO:0000256" key="1">
    <source>
        <dbReference type="SAM" id="Phobius"/>
    </source>
</evidence>
<dbReference type="RefSeq" id="WP_158029677.1">
    <property type="nucleotide sequence ID" value="NZ_BMHG01000001.1"/>
</dbReference>
<feature type="transmembrane region" description="Helical" evidence="1">
    <location>
        <begin position="34"/>
        <end position="51"/>
    </location>
</feature>
<keyword evidence="1" id="KW-0812">Transmembrane</keyword>
<evidence type="ECO:0000313" key="3">
    <source>
        <dbReference type="Proteomes" id="UP000431744"/>
    </source>
</evidence>
<dbReference type="EMBL" id="WBJY01000003">
    <property type="protein sequence ID" value="KAB1647784.1"/>
    <property type="molecule type" value="Genomic_DNA"/>
</dbReference>
<comment type="caution">
    <text evidence="2">The sequence shown here is derived from an EMBL/GenBank/DDBJ whole genome shotgun (WGS) entry which is preliminary data.</text>
</comment>
<dbReference type="AlphaFoldDB" id="A0A6H9WFT1"/>
<keyword evidence="1" id="KW-1133">Transmembrane helix</keyword>
<keyword evidence="1" id="KW-0472">Membrane</keyword>
<gene>
    <name evidence="2" type="ORF">F8O04_12210</name>
</gene>
<organism evidence="2 3">
    <name type="scientific">Pseudoclavibacter endophyticus</name>
    <dbReference type="NCBI Taxonomy" id="1778590"/>
    <lineage>
        <taxon>Bacteria</taxon>
        <taxon>Bacillati</taxon>
        <taxon>Actinomycetota</taxon>
        <taxon>Actinomycetes</taxon>
        <taxon>Micrococcales</taxon>
        <taxon>Microbacteriaceae</taxon>
        <taxon>Pseudoclavibacter</taxon>
    </lineage>
</organism>
<dbReference type="Proteomes" id="UP000431744">
    <property type="component" value="Unassembled WGS sequence"/>
</dbReference>
<keyword evidence="3" id="KW-1185">Reference proteome</keyword>
<name>A0A6H9WFT1_9MICO</name>
<reference evidence="2 3" key="1">
    <citation type="submission" date="2019-09" db="EMBL/GenBank/DDBJ databases">
        <title>Phylogeny of genus Pseudoclavibacter and closely related genus.</title>
        <authorList>
            <person name="Li Y."/>
        </authorList>
    </citation>
    <scope>NUCLEOTIDE SEQUENCE [LARGE SCALE GENOMIC DNA]</scope>
    <source>
        <strain evidence="2 3">EGI 60007</strain>
    </source>
</reference>